<sequence>MGDRIYQHEDLDTIGKKDPQPATSIDICTITSIDSKFAAMEDRLQSYENMHDRFTSPIMRYLDSLCTQMMKVQKDIGKLHDIT</sequence>
<accession>A0ABQ7CZ64</accession>
<dbReference type="EMBL" id="QGKV02000759">
    <property type="protein sequence ID" value="KAF3565207.1"/>
    <property type="molecule type" value="Genomic_DNA"/>
</dbReference>
<dbReference type="Proteomes" id="UP000266723">
    <property type="component" value="Unassembled WGS sequence"/>
</dbReference>
<organism evidence="1 2">
    <name type="scientific">Brassica cretica</name>
    <name type="common">Mustard</name>
    <dbReference type="NCBI Taxonomy" id="69181"/>
    <lineage>
        <taxon>Eukaryota</taxon>
        <taxon>Viridiplantae</taxon>
        <taxon>Streptophyta</taxon>
        <taxon>Embryophyta</taxon>
        <taxon>Tracheophyta</taxon>
        <taxon>Spermatophyta</taxon>
        <taxon>Magnoliopsida</taxon>
        <taxon>eudicotyledons</taxon>
        <taxon>Gunneridae</taxon>
        <taxon>Pentapetalae</taxon>
        <taxon>rosids</taxon>
        <taxon>malvids</taxon>
        <taxon>Brassicales</taxon>
        <taxon>Brassicaceae</taxon>
        <taxon>Brassiceae</taxon>
        <taxon>Brassica</taxon>
    </lineage>
</organism>
<evidence type="ECO:0000313" key="1">
    <source>
        <dbReference type="EMBL" id="KAF3565207.1"/>
    </source>
</evidence>
<proteinExistence type="predicted"/>
<gene>
    <name evidence="1" type="ORF">DY000_02015582</name>
</gene>
<protein>
    <submittedName>
        <fullName evidence="1">Uncharacterized protein</fullName>
    </submittedName>
</protein>
<name>A0ABQ7CZ64_BRACR</name>
<reference evidence="1 2" key="1">
    <citation type="journal article" date="2020" name="BMC Genomics">
        <title>Intraspecific diversification of the crop wild relative Brassica cretica Lam. using demographic model selection.</title>
        <authorList>
            <person name="Kioukis A."/>
            <person name="Michalopoulou V.A."/>
            <person name="Briers L."/>
            <person name="Pirintsos S."/>
            <person name="Studholme D.J."/>
            <person name="Pavlidis P."/>
            <person name="Sarris P.F."/>
        </authorList>
    </citation>
    <scope>NUCLEOTIDE SEQUENCE [LARGE SCALE GENOMIC DNA]</scope>
    <source>
        <strain evidence="2">cv. PFS-1207/04</strain>
    </source>
</reference>
<comment type="caution">
    <text evidence="1">The sequence shown here is derived from an EMBL/GenBank/DDBJ whole genome shotgun (WGS) entry which is preliminary data.</text>
</comment>
<evidence type="ECO:0000313" key="2">
    <source>
        <dbReference type="Proteomes" id="UP000266723"/>
    </source>
</evidence>
<keyword evidence="2" id="KW-1185">Reference proteome</keyword>